<dbReference type="Pfam" id="PF00588">
    <property type="entry name" value="SpoU_methylase"/>
    <property type="match status" value="1"/>
</dbReference>
<comment type="caution">
    <text evidence="6">The sequence shown here is derived from an EMBL/GenBank/DDBJ whole genome shotgun (WGS) entry which is preliminary data.</text>
</comment>
<dbReference type="CDD" id="cd18103">
    <property type="entry name" value="SpoU-like_RlmB"/>
    <property type="match status" value="1"/>
</dbReference>
<dbReference type="InterPro" id="IPR001537">
    <property type="entry name" value="SpoU_MeTrfase"/>
</dbReference>
<feature type="domain" description="tRNA/rRNA methyltransferase SpoU type" evidence="3">
    <location>
        <begin position="80"/>
        <end position="219"/>
    </location>
</feature>
<organism evidence="6">
    <name type="scientific">Geoglobus ahangari</name>
    <dbReference type="NCBI Taxonomy" id="113653"/>
    <lineage>
        <taxon>Archaea</taxon>
        <taxon>Methanobacteriati</taxon>
        <taxon>Methanobacteriota</taxon>
        <taxon>Archaeoglobi</taxon>
        <taxon>Archaeoglobales</taxon>
        <taxon>Archaeoglobaceae</taxon>
        <taxon>Geoglobus</taxon>
    </lineage>
</organism>
<dbReference type="InterPro" id="IPR029064">
    <property type="entry name" value="Ribosomal_eL30-like_sf"/>
</dbReference>
<dbReference type="AlphaFoldDB" id="A0A7C4S755"/>
<gene>
    <name evidence="6" type="primary">rlmB</name>
    <name evidence="7" type="ORF">ENL48_06155</name>
    <name evidence="6" type="ORF">ENT89_01850</name>
    <name evidence="5" type="ORF">ENX77_06750</name>
</gene>
<dbReference type="PANTHER" id="PTHR46429">
    <property type="entry name" value="23S RRNA (GUANOSINE-2'-O-)-METHYLTRANSFERASE RLMB"/>
    <property type="match status" value="1"/>
</dbReference>
<dbReference type="NCBIfam" id="TIGR00186">
    <property type="entry name" value="rRNA_methyl_3"/>
    <property type="match status" value="1"/>
</dbReference>
<dbReference type="Gene3D" id="3.40.1280.10">
    <property type="match status" value="1"/>
</dbReference>
<evidence type="ECO:0000259" key="4">
    <source>
        <dbReference type="Pfam" id="PF08032"/>
    </source>
</evidence>
<evidence type="ECO:0000256" key="2">
    <source>
        <dbReference type="ARBA" id="ARBA00022679"/>
    </source>
</evidence>
<dbReference type="Pfam" id="PF08032">
    <property type="entry name" value="SpoU_sub_bind"/>
    <property type="match status" value="1"/>
</dbReference>
<dbReference type="EMBL" id="DTPI01000032">
    <property type="protein sequence ID" value="HGE66794.1"/>
    <property type="molecule type" value="Genomic_DNA"/>
</dbReference>
<proteinExistence type="predicted"/>
<dbReference type="GO" id="GO:0005829">
    <property type="term" value="C:cytosol"/>
    <property type="evidence" value="ECO:0007669"/>
    <property type="project" value="TreeGrafter"/>
</dbReference>
<dbReference type="InterPro" id="IPR029026">
    <property type="entry name" value="tRNA_m1G_MTases_N"/>
</dbReference>
<evidence type="ECO:0000256" key="1">
    <source>
        <dbReference type="ARBA" id="ARBA00022603"/>
    </source>
</evidence>
<dbReference type="Gene3D" id="3.30.1330.30">
    <property type="match status" value="1"/>
</dbReference>
<reference evidence="6" key="1">
    <citation type="journal article" date="2020" name="mSystems">
        <title>Genome- and Community-Level Interaction Insights into Carbon Utilization and Element Cycling Functions of Hydrothermarchaeota in Hydrothermal Sediment.</title>
        <authorList>
            <person name="Zhou Z."/>
            <person name="Liu Y."/>
            <person name="Xu W."/>
            <person name="Pan J."/>
            <person name="Luo Z.H."/>
            <person name="Li M."/>
        </authorList>
    </citation>
    <scope>NUCLEOTIDE SEQUENCE [LARGE SCALE GENOMIC DNA]</scope>
    <source>
        <strain evidence="7">SpSt-10</strain>
        <strain evidence="6">SpSt-62</strain>
        <strain evidence="5">SpSt-97</strain>
    </source>
</reference>
<dbReference type="PANTHER" id="PTHR46429:SF1">
    <property type="entry name" value="23S RRNA (GUANOSINE-2'-O-)-METHYLTRANSFERASE RLMB"/>
    <property type="match status" value="1"/>
</dbReference>
<feature type="domain" description="RNA 2-O ribose methyltransferase substrate binding" evidence="4">
    <location>
        <begin position="5"/>
        <end position="48"/>
    </location>
</feature>
<name>A0A7C4S755_9EURY</name>
<dbReference type="GO" id="GO:0003723">
    <property type="term" value="F:RNA binding"/>
    <property type="evidence" value="ECO:0007669"/>
    <property type="project" value="InterPro"/>
</dbReference>
<dbReference type="InterPro" id="IPR013123">
    <property type="entry name" value="SpoU_subst-bd"/>
</dbReference>
<sequence length="231" mass="25274">MKVRGVNSVAEAIKAGVVNKIYVDERAKSKRIELIVKQAKKLGIPVIFGRFEERIEADISPVKYKDFEYVAEKTLKEGAFLLALDSVQDPQNLGAVIRAAEFFGCGGLIIPKRRSAQVNETVVRASAGAALHLDIARVANLANTLKSLKKMGFYVVGAELNGKDIEDVYLDPPLVIVIGGEDRGISKPVLKQCDEIATIKPYGKINSLNLSNAAAIIMFEFRRRLSPKGFS</sequence>
<dbReference type="GO" id="GO:0006396">
    <property type="term" value="P:RNA processing"/>
    <property type="evidence" value="ECO:0007669"/>
    <property type="project" value="InterPro"/>
</dbReference>
<keyword evidence="1 6" id="KW-0489">Methyltransferase</keyword>
<dbReference type="InterPro" id="IPR029028">
    <property type="entry name" value="Alpha/beta_knot_MTases"/>
</dbReference>
<dbReference type="SUPFAM" id="SSF75217">
    <property type="entry name" value="alpha/beta knot"/>
    <property type="match status" value="1"/>
</dbReference>
<evidence type="ECO:0000259" key="3">
    <source>
        <dbReference type="Pfam" id="PF00588"/>
    </source>
</evidence>
<protein>
    <submittedName>
        <fullName evidence="6">23S rRNA (Guanosine(2251)-2'-O)-methyltransferase RlmB</fullName>
    </submittedName>
</protein>
<dbReference type="GO" id="GO:0008173">
    <property type="term" value="F:RNA methyltransferase activity"/>
    <property type="evidence" value="ECO:0007669"/>
    <property type="project" value="InterPro"/>
</dbReference>
<evidence type="ECO:0000313" key="7">
    <source>
        <dbReference type="EMBL" id="HHF48708.1"/>
    </source>
</evidence>
<keyword evidence="2 6" id="KW-0808">Transferase</keyword>
<dbReference type="GO" id="GO:0032259">
    <property type="term" value="P:methylation"/>
    <property type="evidence" value="ECO:0007669"/>
    <property type="project" value="UniProtKB-KW"/>
</dbReference>
<dbReference type="EMBL" id="DTAK01000012">
    <property type="protein sequence ID" value="HGU58948.1"/>
    <property type="molecule type" value="Genomic_DNA"/>
</dbReference>
<accession>A0A7C4S755</accession>
<evidence type="ECO:0000313" key="6">
    <source>
        <dbReference type="EMBL" id="HGU58948.1"/>
    </source>
</evidence>
<dbReference type="EMBL" id="DRUC01000094">
    <property type="protein sequence ID" value="HHF48708.1"/>
    <property type="molecule type" value="Genomic_DNA"/>
</dbReference>
<evidence type="ECO:0000313" key="5">
    <source>
        <dbReference type="EMBL" id="HGE66794.1"/>
    </source>
</evidence>
<dbReference type="SUPFAM" id="SSF55315">
    <property type="entry name" value="L30e-like"/>
    <property type="match status" value="1"/>
</dbReference>
<dbReference type="InterPro" id="IPR004441">
    <property type="entry name" value="rRNA_MeTrfase_TrmH"/>
</dbReference>